<evidence type="ECO:0000313" key="1">
    <source>
        <dbReference type="EMBL" id="MCI43393.1"/>
    </source>
</evidence>
<sequence>CKALVHGAAASVLRSEEGE</sequence>
<comment type="caution">
    <text evidence="1">The sequence shown here is derived from an EMBL/GenBank/DDBJ whole genome shotgun (WGS) entry which is preliminary data.</text>
</comment>
<evidence type="ECO:0000313" key="2">
    <source>
        <dbReference type="Proteomes" id="UP000265520"/>
    </source>
</evidence>
<feature type="non-terminal residue" evidence="1">
    <location>
        <position position="1"/>
    </location>
</feature>
<organism evidence="1 2">
    <name type="scientific">Trifolium medium</name>
    <dbReference type="NCBI Taxonomy" id="97028"/>
    <lineage>
        <taxon>Eukaryota</taxon>
        <taxon>Viridiplantae</taxon>
        <taxon>Streptophyta</taxon>
        <taxon>Embryophyta</taxon>
        <taxon>Tracheophyta</taxon>
        <taxon>Spermatophyta</taxon>
        <taxon>Magnoliopsida</taxon>
        <taxon>eudicotyledons</taxon>
        <taxon>Gunneridae</taxon>
        <taxon>Pentapetalae</taxon>
        <taxon>rosids</taxon>
        <taxon>fabids</taxon>
        <taxon>Fabales</taxon>
        <taxon>Fabaceae</taxon>
        <taxon>Papilionoideae</taxon>
        <taxon>50 kb inversion clade</taxon>
        <taxon>NPAAA clade</taxon>
        <taxon>Hologalegina</taxon>
        <taxon>IRL clade</taxon>
        <taxon>Trifolieae</taxon>
        <taxon>Trifolium</taxon>
    </lineage>
</organism>
<protein>
    <submittedName>
        <fullName evidence="1">Uncharacterized protein</fullName>
    </submittedName>
</protein>
<dbReference type="EMBL" id="LXQA010316722">
    <property type="protein sequence ID" value="MCI43393.1"/>
    <property type="molecule type" value="Genomic_DNA"/>
</dbReference>
<reference evidence="1 2" key="1">
    <citation type="journal article" date="2018" name="Front. Plant Sci.">
        <title>Red Clover (Trifolium pratense) and Zigzag Clover (T. medium) - A Picture of Genomic Similarities and Differences.</title>
        <authorList>
            <person name="Dluhosova J."/>
            <person name="Istvanek J."/>
            <person name="Nedelnik J."/>
            <person name="Repkova J."/>
        </authorList>
    </citation>
    <scope>NUCLEOTIDE SEQUENCE [LARGE SCALE GENOMIC DNA]</scope>
    <source>
        <strain evidence="2">cv. 10/8</strain>
        <tissue evidence="1">Leaf</tissue>
    </source>
</reference>
<dbReference type="Proteomes" id="UP000265520">
    <property type="component" value="Unassembled WGS sequence"/>
</dbReference>
<accession>A0A392S3A4</accession>
<dbReference type="AlphaFoldDB" id="A0A392S3A4"/>
<keyword evidence="2" id="KW-1185">Reference proteome</keyword>
<name>A0A392S3A4_9FABA</name>
<proteinExistence type="predicted"/>